<gene>
    <name evidence="3" type="ORF">GGR27_003861</name>
</gene>
<dbReference type="SMART" id="SM00506">
    <property type="entry name" value="A1pp"/>
    <property type="match status" value="1"/>
</dbReference>
<dbReference type="Pfam" id="PF01661">
    <property type="entry name" value="Macro"/>
    <property type="match status" value="1"/>
</dbReference>
<evidence type="ECO:0000313" key="4">
    <source>
        <dbReference type="Proteomes" id="UP000770785"/>
    </source>
</evidence>
<evidence type="ECO:0000256" key="1">
    <source>
        <dbReference type="ARBA" id="ARBA00035885"/>
    </source>
</evidence>
<dbReference type="Proteomes" id="UP000770785">
    <property type="component" value="Unassembled WGS sequence"/>
</dbReference>
<dbReference type="Gene3D" id="3.40.220.10">
    <property type="entry name" value="Leucine Aminopeptidase, subunit E, domain 1"/>
    <property type="match status" value="1"/>
</dbReference>
<dbReference type="InterPro" id="IPR050892">
    <property type="entry name" value="ADP-ribose_metab_enzymes"/>
</dbReference>
<sequence>MVFTRGDLFTHLTDVLVNPVNTVGKADKGLALEFKNRYPGNYATYRAACKAGKLKPGRLLITENRDAAGERIIVNFATQANWRLKSRLPWIATGLDELREYLLANPTRSVSLPALGCTPGGLPWEDVKAIIQEKLSGLSNSIFIFQPTSVLPNTLAPVPIAIGTPLKHGSAMLLQSLINYERSGLPVTPFVAHKLVYFLKRMGGPFGANVTFVNSAHGPAAPAVATVLKRLNNHYFTGLTSDDFSPLQFMNETYPYVRQFTDQQLSKPQQQMLEDVMKLIKGHESVFRLELLATVHLIRYHYKQDIFSQTVEFARGWLQRTSEEISAEDVAGAFGRLDRFAGKLTF</sequence>
<protein>
    <submittedName>
        <fullName evidence="3">O-acetyl-ADP-ribose deacetylase (Regulator of RNase III)</fullName>
    </submittedName>
</protein>
<dbReference type="PANTHER" id="PTHR12521:SF0">
    <property type="entry name" value="ADP-RIBOSE GLYCOHYDROLASE OARD1"/>
    <property type="match status" value="1"/>
</dbReference>
<organism evidence="3 4">
    <name type="scientific">Neolewinella antarctica</name>
    <dbReference type="NCBI Taxonomy" id="442734"/>
    <lineage>
        <taxon>Bacteria</taxon>
        <taxon>Pseudomonadati</taxon>
        <taxon>Bacteroidota</taxon>
        <taxon>Saprospiria</taxon>
        <taxon>Saprospirales</taxon>
        <taxon>Lewinellaceae</taxon>
        <taxon>Neolewinella</taxon>
    </lineage>
</organism>
<dbReference type="InterPro" id="IPR043472">
    <property type="entry name" value="Macro_dom-like"/>
</dbReference>
<dbReference type="EMBL" id="JAATJH010000011">
    <property type="protein sequence ID" value="NJC28338.1"/>
    <property type="molecule type" value="Genomic_DNA"/>
</dbReference>
<comment type="catalytic activity">
    <reaction evidence="1">
        <text>an N-(ADP-alpha-D-ribosyl)-thymidine in DNA + H2O = a thymidine in DNA + ADP-D-ribose</text>
        <dbReference type="Rhea" id="RHEA:71655"/>
        <dbReference type="Rhea" id="RHEA-COMP:13556"/>
        <dbReference type="Rhea" id="RHEA-COMP:18051"/>
        <dbReference type="ChEBI" id="CHEBI:15377"/>
        <dbReference type="ChEBI" id="CHEBI:57967"/>
        <dbReference type="ChEBI" id="CHEBI:137386"/>
        <dbReference type="ChEBI" id="CHEBI:191199"/>
    </reaction>
    <physiologicalReaction direction="left-to-right" evidence="1">
        <dbReference type="Rhea" id="RHEA:71656"/>
    </physiologicalReaction>
</comment>
<dbReference type="SUPFAM" id="SSF52949">
    <property type="entry name" value="Macro domain-like"/>
    <property type="match status" value="1"/>
</dbReference>
<comment type="caution">
    <text evidence="3">The sequence shown here is derived from an EMBL/GenBank/DDBJ whole genome shotgun (WGS) entry which is preliminary data.</text>
</comment>
<dbReference type="PROSITE" id="PS51154">
    <property type="entry name" value="MACRO"/>
    <property type="match status" value="1"/>
</dbReference>
<dbReference type="PANTHER" id="PTHR12521">
    <property type="entry name" value="PROTEIN C6ORF130"/>
    <property type="match status" value="1"/>
</dbReference>
<evidence type="ECO:0000259" key="2">
    <source>
        <dbReference type="PROSITE" id="PS51154"/>
    </source>
</evidence>
<keyword evidence="4" id="KW-1185">Reference proteome</keyword>
<dbReference type="InterPro" id="IPR002589">
    <property type="entry name" value="Macro_dom"/>
</dbReference>
<feature type="domain" description="Macro" evidence="2">
    <location>
        <begin position="1"/>
        <end position="159"/>
    </location>
</feature>
<name>A0ABX0XHW1_9BACT</name>
<evidence type="ECO:0000313" key="3">
    <source>
        <dbReference type="EMBL" id="NJC28338.1"/>
    </source>
</evidence>
<accession>A0ABX0XHW1</accession>
<reference evidence="3 4" key="1">
    <citation type="submission" date="2020-03" db="EMBL/GenBank/DDBJ databases">
        <title>Genomic Encyclopedia of Type Strains, Phase IV (KMG-IV): sequencing the most valuable type-strain genomes for metagenomic binning, comparative biology and taxonomic classification.</title>
        <authorList>
            <person name="Goeker M."/>
        </authorList>
    </citation>
    <scope>NUCLEOTIDE SEQUENCE [LARGE SCALE GENOMIC DNA]</scope>
    <source>
        <strain evidence="3 4">DSM 105096</strain>
    </source>
</reference>
<dbReference type="RefSeq" id="WP_168040234.1">
    <property type="nucleotide sequence ID" value="NZ_JAATJH010000011.1"/>
</dbReference>
<proteinExistence type="predicted"/>